<dbReference type="RefSeq" id="XP_019040699.1">
    <property type="nucleotide sequence ID" value="XM_019181470.1"/>
</dbReference>
<dbReference type="Pfam" id="PF00134">
    <property type="entry name" value="Cyclin_N"/>
    <property type="match status" value="1"/>
</dbReference>
<evidence type="ECO:0000256" key="5">
    <source>
        <dbReference type="RuleBase" id="RU000383"/>
    </source>
</evidence>
<dbReference type="GO" id="GO:0016538">
    <property type="term" value="F:cyclin-dependent protein serine/threonine kinase regulator activity"/>
    <property type="evidence" value="ECO:0007669"/>
    <property type="project" value="UniProtKB-ARBA"/>
</dbReference>
<dbReference type="InterPro" id="IPR004367">
    <property type="entry name" value="Cyclin_C-dom"/>
</dbReference>
<evidence type="ECO:0000256" key="1">
    <source>
        <dbReference type="ARBA" id="ARBA00008742"/>
    </source>
</evidence>
<dbReference type="InterPro" id="IPR036915">
    <property type="entry name" value="Cyclin-like_sf"/>
</dbReference>
<dbReference type="InterPro" id="IPR013763">
    <property type="entry name" value="Cyclin-like_dom"/>
</dbReference>
<dbReference type="OrthoDB" id="5590282at2759"/>
<dbReference type="STRING" id="683960.A0A1E3P961"/>
<protein>
    <recommendedName>
        <fullName evidence="6">Cyclin-like domain-containing protein</fullName>
    </recommendedName>
</protein>
<dbReference type="PROSITE" id="PS00292">
    <property type="entry name" value="CYCLINS"/>
    <property type="match status" value="1"/>
</dbReference>
<sequence>MWTPKVQKLGPPKHIKPPAYHPTLEMLETQANKICIQDYDQEITNFLSLVENNSIINCSMIDLQPEIQWYMRPYLLDFIIEIHQSFRLHPQTLFLAINIIDKYCSKRVVFKRHYQLVGCTALWLAAKYEDKKSRVPTLKELTIMCRNVYDQEMFVQMERHILSTLDWCLLHTSLEDCLQISLKNSKKFITSTPKKYLNNKFISSNDQLSKITTLTRFLCEISLYERNYLQFPPSLIAITCHLLASNIMDSNSALEALKKSINEYLSNELSDDETFDENLENSYPNIIKPFLSGFTDDTIVQIRQISLLLINSFTNLSQALLNKYK</sequence>
<dbReference type="InterPro" id="IPR048258">
    <property type="entry name" value="Cyclins_cyclin-box"/>
</dbReference>
<dbReference type="Pfam" id="PF02984">
    <property type="entry name" value="Cyclin_C"/>
    <property type="match status" value="1"/>
</dbReference>
<dbReference type="CDD" id="cd20559">
    <property type="entry name" value="CYCLIN_ScCLN_like"/>
    <property type="match status" value="1"/>
</dbReference>
<feature type="domain" description="Cyclin-like" evidence="6">
    <location>
        <begin position="195"/>
        <end position="311"/>
    </location>
</feature>
<dbReference type="GO" id="GO:0044843">
    <property type="term" value="P:cell cycle G1/S phase transition"/>
    <property type="evidence" value="ECO:0007669"/>
    <property type="project" value="UniProtKB-ARBA"/>
</dbReference>
<dbReference type="AlphaFoldDB" id="A0A1E3P961"/>
<dbReference type="GeneID" id="30198716"/>
<dbReference type="Gene3D" id="1.10.472.10">
    <property type="entry name" value="Cyclin-like"/>
    <property type="match status" value="2"/>
</dbReference>
<organism evidence="7 8">
    <name type="scientific">Wickerhamomyces anomalus (strain ATCC 58044 / CBS 1984 / NCYC 433 / NRRL Y-366-8)</name>
    <name type="common">Yeast</name>
    <name type="synonym">Hansenula anomala</name>
    <dbReference type="NCBI Taxonomy" id="683960"/>
    <lineage>
        <taxon>Eukaryota</taxon>
        <taxon>Fungi</taxon>
        <taxon>Dikarya</taxon>
        <taxon>Ascomycota</taxon>
        <taxon>Saccharomycotina</taxon>
        <taxon>Saccharomycetes</taxon>
        <taxon>Phaffomycetales</taxon>
        <taxon>Wickerhamomycetaceae</taxon>
        <taxon>Wickerhamomyces</taxon>
    </lineage>
</organism>
<evidence type="ECO:0000259" key="6">
    <source>
        <dbReference type="SMART" id="SM00385"/>
    </source>
</evidence>
<dbReference type="SMART" id="SM00385">
    <property type="entry name" value="CYCLIN"/>
    <property type="match status" value="2"/>
</dbReference>
<evidence type="ECO:0000313" key="8">
    <source>
        <dbReference type="Proteomes" id="UP000094112"/>
    </source>
</evidence>
<accession>A0A1E3P961</accession>
<dbReference type="InterPro" id="IPR006671">
    <property type="entry name" value="Cyclin_N"/>
</dbReference>
<dbReference type="GO" id="GO:0051726">
    <property type="term" value="P:regulation of cell cycle"/>
    <property type="evidence" value="ECO:0007669"/>
    <property type="project" value="UniProtKB-ARBA"/>
</dbReference>
<evidence type="ECO:0000313" key="7">
    <source>
        <dbReference type="EMBL" id="ODQ61492.1"/>
    </source>
</evidence>
<dbReference type="CDD" id="cd20537">
    <property type="entry name" value="CYCLIN_CCNO-like_rpt2"/>
    <property type="match status" value="1"/>
</dbReference>
<name>A0A1E3P961_WICAA</name>
<keyword evidence="3 5" id="KW-0195">Cyclin</keyword>
<feature type="non-terminal residue" evidence="7">
    <location>
        <position position="325"/>
    </location>
</feature>
<keyword evidence="4" id="KW-0131">Cell cycle</keyword>
<dbReference type="PANTHER" id="PTHR10177">
    <property type="entry name" value="CYCLINS"/>
    <property type="match status" value="1"/>
</dbReference>
<reference evidence="7 8" key="1">
    <citation type="journal article" date="2016" name="Proc. Natl. Acad. Sci. U.S.A.">
        <title>Comparative genomics of biotechnologically important yeasts.</title>
        <authorList>
            <person name="Riley R."/>
            <person name="Haridas S."/>
            <person name="Wolfe K.H."/>
            <person name="Lopes M.R."/>
            <person name="Hittinger C.T."/>
            <person name="Goeker M."/>
            <person name="Salamov A.A."/>
            <person name="Wisecaver J.H."/>
            <person name="Long T.M."/>
            <person name="Calvey C.H."/>
            <person name="Aerts A.L."/>
            <person name="Barry K.W."/>
            <person name="Choi C."/>
            <person name="Clum A."/>
            <person name="Coughlan A.Y."/>
            <person name="Deshpande S."/>
            <person name="Douglass A.P."/>
            <person name="Hanson S.J."/>
            <person name="Klenk H.-P."/>
            <person name="LaButti K.M."/>
            <person name="Lapidus A."/>
            <person name="Lindquist E.A."/>
            <person name="Lipzen A.M."/>
            <person name="Meier-Kolthoff J.P."/>
            <person name="Ohm R.A."/>
            <person name="Otillar R.P."/>
            <person name="Pangilinan J.L."/>
            <person name="Peng Y."/>
            <person name="Rokas A."/>
            <person name="Rosa C.A."/>
            <person name="Scheuner C."/>
            <person name="Sibirny A.A."/>
            <person name="Slot J.C."/>
            <person name="Stielow J.B."/>
            <person name="Sun H."/>
            <person name="Kurtzman C.P."/>
            <person name="Blackwell M."/>
            <person name="Grigoriev I.V."/>
            <person name="Jeffries T.W."/>
        </authorList>
    </citation>
    <scope>NUCLEOTIDE SEQUENCE [LARGE SCALE GENOMIC DNA]</scope>
    <source>
        <strain evidence="8">ATCC 58044 / CBS 1984 / NCYC 433 / NRRL Y-366-8</strain>
    </source>
</reference>
<comment type="similarity">
    <text evidence="1 5">Belongs to the cyclin family.</text>
</comment>
<evidence type="ECO:0000256" key="3">
    <source>
        <dbReference type="ARBA" id="ARBA00023127"/>
    </source>
</evidence>
<gene>
    <name evidence="7" type="ORF">WICANDRAFT_28298</name>
</gene>
<proteinExistence type="inferred from homology"/>
<feature type="domain" description="Cyclin-like" evidence="6">
    <location>
        <begin position="77"/>
        <end position="163"/>
    </location>
</feature>
<dbReference type="InterPro" id="IPR039361">
    <property type="entry name" value="Cyclin"/>
</dbReference>
<keyword evidence="2" id="KW-0132">Cell division</keyword>
<dbReference type="Proteomes" id="UP000094112">
    <property type="component" value="Unassembled WGS sequence"/>
</dbReference>
<keyword evidence="8" id="KW-1185">Reference proteome</keyword>
<dbReference type="EMBL" id="KV454209">
    <property type="protein sequence ID" value="ODQ61492.1"/>
    <property type="molecule type" value="Genomic_DNA"/>
</dbReference>
<dbReference type="SUPFAM" id="SSF47954">
    <property type="entry name" value="Cyclin-like"/>
    <property type="match status" value="2"/>
</dbReference>
<dbReference type="GO" id="GO:0051301">
    <property type="term" value="P:cell division"/>
    <property type="evidence" value="ECO:0007669"/>
    <property type="project" value="UniProtKB-KW"/>
</dbReference>
<dbReference type="FunFam" id="1.10.472.10:FF:000010">
    <property type="entry name" value="G1/S-specific cyclin Cln1"/>
    <property type="match status" value="1"/>
</dbReference>
<evidence type="ECO:0000256" key="2">
    <source>
        <dbReference type="ARBA" id="ARBA00022618"/>
    </source>
</evidence>
<evidence type="ECO:0000256" key="4">
    <source>
        <dbReference type="ARBA" id="ARBA00023306"/>
    </source>
</evidence>
<dbReference type="GO" id="GO:0044772">
    <property type="term" value="P:mitotic cell cycle phase transition"/>
    <property type="evidence" value="ECO:0007669"/>
    <property type="project" value="UniProtKB-ARBA"/>
</dbReference>